<keyword evidence="2" id="KW-0802">TPR repeat</keyword>
<organism evidence="4">
    <name type="scientific">marine sediment metagenome</name>
    <dbReference type="NCBI Taxonomy" id="412755"/>
    <lineage>
        <taxon>unclassified sequences</taxon>
        <taxon>metagenomes</taxon>
        <taxon>ecological metagenomes</taxon>
    </lineage>
</organism>
<evidence type="ECO:0000256" key="3">
    <source>
        <dbReference type="SAM" id="Phobius"/>
    </source>
</evidence>
<keyword evidence="3" id="KW-0472">Membrane</keyword>
<dbReference type="PANTHER" id="PTHR44227">
    <property type="match status" value="1"/>
</dbReference>
<keyword evidence="3" id="KW-1133">Transmembrane helix</keyword>
<evidence type="ECO:0000313" key="4">
    <source>
        <dbReference type="EMBL" id="KKM82995.1"/>
    </source>
</evidence>
<name>A0A0F9N2I1_9ZZZZ</name>
<comment type="caution">
    <text evidence="4">The sequence shown here is derived from an EMBL/GenBank/DDBJ whole genome shotgun (WGS) entry which is preliminary data.</text>
</comment>
<accession>A0A0F9N2I1</accession>
<dbReference type="EMBL" id="LAZR01007781">
    <property type="protein sequence ID" value="KKM82995.1"/>
    <property type="molecule type" value="Genomic_DNA"/>
</dbReference>
<feature type="transmembrane region" description="Helical" evidence="3">
    <location>
        <begin position="45"/>
        <end position="63"/>
    </location>
</feature>
<protein>
    <submittedName>
        <fullName evidence="4">Uncharacterized protein</fullName>
    </submittedName>
</protein>
<dbReference type="InterPro" id="IPR052346">
    <property type="entry name" value="O-mannosyl-transferase_TMTC"/>
</dbReference>
<reference evidence="4" key="1">
    <citation type="journal article" date="2015" name="Nature">
        <title>Complex archaea that bridge the gap between prokaryotes and eukaryotes.</title>
        <authorList>
            <person name="Spang A."/>
            <person name="Saw J.H."/>
            <person name="Jorgensen S.L."/>
            <person name="Zaremba-Niedzwiedzka K."/>
            <person name="Martijn J."/>
            <person name="Lind A.E."/>
            <person name="van Eijk R."/>
            <person name="Schleper C."/>
            <person name="Guy L."/>
            <person name="Ettema T.J."/>
        </authorList>
    </citation>
    <scope>NUCLEOTIDE SEQUENCE</scope>
</reference>
<feature type="transmembrane region" description="Helical" evidence="3">
    <location>
        <begin position="15"/>
        <end position="33"/>
    </location>
</feature>
<proteinExistence type="predicted"/>
<gene>
    <name evidence="4" type="ORF">LCGC14_1313810</name>
</gene>
<feature type="non-terminal residue" evidence="4">
    <location>
        <position position="1"/>
    </location>
</feature>
<keyword evidence="1" id="KW-0677">Repeat</keyword>
<dbReference type="AlphaFoldDB" id="A0A0F9N2I1"/>
<dbReference type="PANTHER" id="PTHR44227:SF3">
    <property type="entry name" value="PROTEIN O-MANNOSYL-TRANSFERASE TMTC4"/>
    <property type="match status" value="1"/>
</dbReference>
<evidence type="ECO:0000256" key="1">
    <source>
        <dbReference type="ARBA" id="ARBA00022737"/>
    </source>
</evidence>
<feature type="transmembrane region" description="Helical" evidence="3">
    <location>
        <begin position="98"/>
        <end position="119"/>
    </location>
</feature>
<keyword evidence="3" id="KW-0812">Transmembrane</keyword>
<sequence length="121" mass="14131">KIDKFNPFYYRVGNVAIHTANGILIFFVLLNLLTRLPYASFFKRNAFAISFLSSLLFLLHPVQTQTISYVIQGQLEGLASLFMLSIILCFLQIQKTTILWRQILFTVLFFVLTFLPFYFTF</sequence>
<feature type="transmembrane region" description="Helical" evidence="3">
    <location>
        <begin position="69"/>
        <end position="91"/>
    </location>
</feature>
<evidence type="ECO:0000256" key="2">
    <source>
        <dbReference type="ARBA" id="ARBA00022803"/>
    </source>
</evidence>